<dbReference type="eggNOG" id="COG2161">
    <property type="taxonomic scope" value="Bacteria"/>
</dbReference>
<accession>K9WTX0</accession>
<dbReference type="KEGG" id="csg:Cylst_0930"/>
<keyword evidence="3" id="KW-1185">Reference proteome</keyword>
<dbReference type="AlphaFoldDB" id="K9WTX0"/>
<dbReference type="STRING" id="56107.Cylst_0930"/>
<dbReference type="InterPro" id="IPR046297">
    <property type="entry name" value="DUF6334"/>
</dbReference>
<dbReference type="Pfam" id="PF19860">
    <property type="entry name" value="DUF6334"/>
    <property type="match status" value="1"/>
</dbReference>
<dbReference type="HOGENOM" id="CLU_1022040_0_0_3"/>
<evidence type="ECO:0000256" key="1">
    <source>
        <dbReference type="ARBA" id="ARBA00009981"/>
    </source>
</evidence>
<dbReference type="RefSeq" id="WP_015206510.1">
    <property type="nucleotide sequence ID" value="NC_019757.1"/>
</dbReference>
<dbReference type="SUPFAM" id="SSF143120">
    <property type="entry name" value="YefM-like"/>
    <property type="match status" value="1"/>
</dbReference>
<reference evidence="2 3" key="1">
    <citation type="submission" date="2012-06" db="EMBL/GenBank/DDBJ databases">
        <title>Finished chromosome of genome of Cylindrospermum stagnale PCC 7417.</title>
        <authorList>
            <consortium name="US DOE Joint Genome Institute"/>
            <person name="Gugger M."/>
            <person name="Coursin T."/>
            <person name="Rippka R."/>
            <person name="Tandeau De Marsac N."/>
            <person name="Huntemann M."/>
            <person name="Wei C.-L."/>
            <person name="Han J."/>
            <person name="Detter J.C."/>
            <person name="Han C."/>
            <person name="Tapia R."/>
            <person name="Chen A."/>
            <person name="Kyrpides N."/>
            <person name="Mavromatis K."/>
            <person name="Markowitz V."/>
            <person name="Szeto E."/>
            <person name="Ivanova N."/>
            <person name="Pagani I."/>
            <person name="Pati A."/>
            <person name="Goodwin L."/>
            <person name="Nordberg H.P."/>
            <person name="Cantor M.N."/>
            <person name="Hua S.X."/>
            <person name="Woyke T."/>
            <person name="Kerfeld C.A."/>
        </authorList>
    </citation>
    <scope>NUCLEOTIDE SEQUENCE [LARGE SCALE GENOMIC DNA]</scope>
    <source>
        <strain evidence="2 3">PCC 7417</strain>
    </source>
</reference>
<proteinExistence type="inferred from homology"/>
<evidence type="ECO:0000313" key="2">
    <source>
        <dbReference type="EMBL" id="AFZ23254.1"/>
    </source>
</evidence>
<dbReference type="EMBL" id="CP003642">
    <property type="protein sequence ID" value="AFZ23254.1"/>
    <property type="molecule type" value="Genomic_DNA"/>
</dbReference>
<evidence type="ECO:0000313" key="3">
    <source>
        <dbReference type="Proteomes" id="UP000010475"/>
    </source>
</evidence>
<protein>
    <submittedName>
        <fullName evidence="2">Uncharacterized protein</fullName>
    </submittedName>
</protein>
<dbReference type="Proteomes" id="UP000010475">
    <property type="component" value="Chromosome"/>
</dbReference>
<name>K9WTX0_9NOST</name>
<comment type="similarity">
    <text evidence="1">Belongs to the phD/YefM antitoxin family.</text>
</comment>
<organism evidence="2 3">
    <name type="scientific">Cylindrospermum stagnale PCC 7417</name>
    <dbReference type="NCBI Taxonomy" id="56107"/>
    <lineage>
        <taxon>Bacteria</taxon>
        <taxon>Bacillati</taxon>
        <taxon>Cyanobacteriota</taxon>
        <taxon>Cyanophyceae</taxon>
        <taxon>Nostocales</taxon>
        <taxon>Nostocaceae</taxon>
        <taxon>Cylindrospermum</taxon>
    </lineage>
</organism>
<sequence length="272" mass="30882">MAINEFPIGQALTGISIVEDKEFTGDELCLDRVELHFQDTTIILLPLSDTDEIEITEEKYHTPTSTTPSWGKSLINQNLMAVWVCENNQGYQDQVIFAFESLHPSFAFFAEGSAIKVFACEQISHEKELITNDAMFEFESVGEVLESIRKHQFNSEILLKYSLAETRNNYQLVLDMAAMQPVLLTNQSQLTHVLTSAKSYQKLIDRIKELEDMVSGQAAETDMSQSKMVGRKVSTSTLKHLTNSDTLTMMQLAETAFQEWNDPEEDIYNEET</sequence>
<dbReference type="InterPro" id="IPR036165">
    <property type="entry name" value="YefM-like_sf"/>
</dbReference>
<gene>
    <name evidence="2" type="ORF">Cylst_0930</name>
</gene>
<dbReference type="PATRIC" id="fig|56107.3.peg.1042"/>